<gene>
    <name evidence="2" type="ORF">B7C51_08560</name>
</gene>
<dbReference type="Proteomes" id="UP000192727">
    <property type="component" value="Chromosome"/>
</dbReference>
<dbReference type="AlphaFoldDB" id="A0A1V0USD5"/>
<dbReference type="EMBL" id="CP020557">
    <property type="protein sequence ID" value="ARF67872.1"/>
    <property type="molecule type" value="Genomic_DNA"/>
</dbReference>
<dbReference type="InterPro" id="IPR038620">
    <property type="entry name" value="YdcP-like_sf"/>
</dbReference>
<accession>A0A1V0USD5</accession>
<name>A0A1V0USD5_9BACL</name>
<protein>
    <submittedName>
        <fullName evidence="2">Uncharacterized protein</fullName>
    </submittedName>
</protein>
<evidence type="ECO:0000313" key="3">
    <source>
        <dbReference type="Proteomes" id="UP000192727"/>
    </source>
</evidence>
<reference evidence="2 3" key="1">
    <citation type="submission" date="2017-03" db="EMBL/GenBank/DDBJ databases">
        <title>Paenibacillus larvae genome sequencing.</title>
        <authorList>
            <person name="Dingman D.W."/>
        </authorList>
    </citation>
    <scope>NUCLEOTIDE SEQUENCE [LARGE SCALE GENOMIC DNA]</scope>
    <source>
        <strain evidence="2 3">SAG 10367</strain>
    </source>
</reference>
<organism evidence="2 3">
    <name type="scientific">Paenibacillus larvae subsp. pulvifaciens</name>
    <dbReference type="NCBI Taxonomy" id="1477"/>
    <lineage>
        <taxon>Bacteria</taxon>
        <taxon>Bacillati</taxon>
        <taxon>Bacillota</taxon>
        <taxon>Bacilli</taxon>
        <taxon>Bacillales</taxon>
        <taxon>Paenibacillaceae</taxon>
        <taxon>Paenibacillus</taxon>
    </lineage>
</organism>
<feature type="compositionally biased region" description="Basic and acidic residues" evidence="1">
    <location>
        <begin position="122"/>
        <end position="133"/>
    </location>
</feature>
<evidence type="ECO:0000313" key="2">
    <source>
        <dbReference type="EMBL" id="ARF67872.1"/>
    </source>
</evidence>
<dbReference type="RefSeq" id="WP_083039663.1">
    <property type="nucleotide sequence ID" value="NZ_CP020557.1"/>
</dbReference>
<sequence length="145" mass="16050">MKVPMDEKAIEKTLGEVRFIGRKISKKYGDNGEVIQEVGSVTFDIGAPLYESGNKEGSTIEVKVETDEPPKIKPYGRVKLKGLVYDPYATVQNMRDSSRGVIVDRFTADDILPLTDDDKIVDENTGEINEKPVFETGGKTKQPGK</sequence>
<evidence type="ECO:0000256" key="1">
    <source>
        <dbReference type="SAM" id="MobiDB-lite"/>
    </source>
</evidence>
<feature type="region of interest" description="Disordered" evidence="1">
    <location>
        <begin position="122"/>
        <end position="145"/>
    </location>
</feature>
<dbReference type="Gene3D" id="2.40.50.390">
    <property type="entry name" value="Conjugative transposon protein, DUF961"/>
    <property type="match status" value="1"/>
</dbReference>
<proteinExistence type="predicted"/>